<name>A0A6J7GK17_9ZZZZ</name>
<dbReference type="EMBL" id="CAFBMB010000140">
    <property type="protein sequence ID" value="CAB4908757.1"/>
    <property type="molecule type" value="Genomic_DNA"/>
</dbReference>
<reference evidence="3" key="1">
    <citation type="submission" date="2020-05" db="EMBL/GenBank/DDBJ databases">
        <authorList>
            <person name="Chiriac C."/>
            <person name="Salcher M."/>
            <person name="Ghai R."/>
            <person name="Kavagutti S V."/>
        </authorList>
    </citation>
    <scope>NUCLEOTIDE SEQUENCE</scope>
</reference>
<protein>
    <submittedName>
        <fullName evidence="3">Unannotated protein</fullName>
    </submittedName>
</protein>
<evidence type="ECO:0000259" key="2">
    <source>
        <dbReference type="Pfam" id="PF01370"/>
    </source>
</evidence>
<dbReference type="AlphaFoldDB" id="A0A6J7GK17"/>
<dbReference type="PANTHER" id="PTHR43000">
    <property type="entry name" value="DTDP-D-GLUCOSE 4,6-DEHYDRATASE-RELATED"/>
    <property type="match status" value="1"/>
</dbReference>
<organism evidence="3">
    <name type="scientific">freshwater metagenome</name>
    <dbReference type="NCBI Taxonomy" id="449393"/>
    <lineage>
        <taxon>unclassified sequences</taxon>
        <taxon>metagenomes</taxon>
        <taxon>ecological metagenomes</taxon>
    </lineage>
</organism>
<evidence type="ECO:0000256" key="1">
    <source>
        <dbReference type="ARBA" id="ARBA00007637"/>
    </source>
</evidence>
<dbReference type="InterPro" id="IPR036291">
    <property type="entry name" value="NAD(P)-bd_dom_sf"/>
</dbReference>
<gene>
    <name evidence="3" type="ORF">UFOPK3516_01356</name>
</gene>
<comment type="similarity">
    <text evidence="1">Belongs to the NAD(P)-dependent epimerase/dehydratase family.</text>
</comment>
<dbReference type="Pfam" id="PF01370">
    <property type="entry name" value="Epimerase"/>
    <property type="match status" value="1"/>
</dbReference>
<dbReference type="InterPro" id="IPR001509">
    <property type="entry name" value="Epimerase_deHydtase"/>
</dbReference>
<dbReference type="Gene3D" id="3.90.25.10">
    <property type="entry name" value="UDP-galactose 4-epimerase, domain 1"/>
    <property type="match status" value="1"/>
</dbReference>
<feature type="domain" description="NAD-dependent epimerase/dehydratase" evidence="2">
    <location>
        <begin position="9"/>
        <end position="238"/>
    </location>
</feature>
<sequence length="319" mass="34382">MGVCSLTKVLVTGGAGFIGSNLVDLLIQGGNDVHVIDDLSTGLREFLNPEATFIESDLLDDSFDVAKACEGVTTVYHLAANADVKDGWLHPDKDLHQNVRATLRVAEACRLAGVADLVFTSTGSVYGEAKIFPTPETEPFPRQTSLYGASKVAAEGFLEAYAEAGFFGVTIFRLVSSLGPRYTHGHVIDFVRQLTSHPDRLMVLGNGFQEKSYFHVSDCVRALTSLRGQSGANVFNIGRPDTTTVRESIAVITQALGVSPDVQFGDANQGWIGDNPRILLDTARAQAAGWVPQWGLREAIEDTVRYLVDNPHLMATASA</sequence>
<dbReference type="Gene3D" id="3.40.50.720">
    <property type="entry name" value="NAD(P)-binding Rossmann-like Domain"/>
    <property type="match status" value="1"/>
</dbReference>
<proteinExistence type="inferred from homology"/>
<dbReference type="SUPFAM" id="SSF51735">
    <property type="entry name" value="NAD(P)-binding Rossmann-fold domains"/>
    <property type="match status" value="1"/>
</dbReference>
<evidence type="ECO:0000313" key="3">
    <source>
        <dbReference type="EMBL" id="CAB4908757.1"/>
    </source>
</evidence>
<accession>A0A6J7GK17</accession>